<dbReference type="PROSITE" id="PS00061">
    <property type="entry name" value="ADH_SHORT"/>
    <property type="match status" value="1"/>
</dbReference>
<dbReference type="GO" id="GO:0016491">
    <property type="term" value="F:oxidoreductase activity"/>
    <property type="evidence" value="ECO:0007669"/>
    <property type="project" value="UniProtKB-KW"/>
</dbReference>
<dbReference type="Gene3D" id="3.40.50.720">
    <property type="entry name" value="NAD(P)-binding Rossmann-like Domain"/>
    <property type="match status" value="1"/>
</dbReference>
<dbReference type="PANTHER" id="PTHR43391">
    <property type="entry name" value="RETINOL DEHYDROGENASE-RELATED"/>
    <property type="match status" value="1"/>
</dbReference>
<accession>A0A142EKP9</accession>
<keyword evidence="2" id="KW-0521">NADP</keyword>
<dbReference type="CDD" id="cd05233">
    <property type="entry name" value="SDR_c"/>
    <property type="match status" value="1"/>
</dbReference>
<dbReference type="Proteomes" id="UP000073816">
    <property type="component" value="Chromosome"/>
</dbReference>
<dbReference type="RefSeq" id="WP_067544302.1">
    <property type="nucleotide sequence ID" value="NZ_CP012836.1"/>
</dbReference>
<dbReference type="InterPro" id="IPR002347">
    <property type="entry name" value="SDR_fam"/>
</dbReference>
<evidence type="ECO:0000313" key="6">
    <source>
        <dbReference type="Proteomes" id="UP000073816"/>
    </source>
</evidence>
<keyword evidence="6" id="KW-1185">Reference proteome</keyword>
<sequence>MAPILLVITGAASGIGLQLARHFVSHQLPLILLDNQKEKLLEHFQEAKNVKLVVGNASKEATWQEVIQKAREIQLPISHLINCAGVIRPGFLSDYAISDMDYHLDINAKGTILGTTLIGREMKLQEFGHIINFSSLAGLAPVSGLSLYVASKFAVRGFSLSVAAELRDFGVDVSVICPDLVNTPMLDLQLNYPEEAKLTFSGPLKVLQPADLVREVLALIEKPKLQVTVPPSRGLLAKIAGAWPSFAEIFRNSLEKKGRKNLQKLRE</sequence>
<proteinExistence type="inferred from homology"/>
<keyword evidence="3" id="KW-0560">Oxidoreductase</keyword>
<dbReference type="OrthoDB" id="9808814at2"/>
<dbReference type="KEGG" id="alm:AO498_04750"/>
<evidence type="ECO:0000256" key="2">
    <source>
        <dbReference type="ARBA" id="ARBA00022857"/>
    </source>
</evidence>
<dbReference type="PATRIC" id="fig|1727163.4.peg.987"/>
<evidence type="ECO:0000256" key="4">
    <source>
        <dbReference type="RuleBase" id="RU000363"/>
    </source>
</evidence>
<dbReference type="InterPro" id="IPR036291">
    <property type="entry name" value="NAD(P)-bd_dom_sf"/>
</dbReference>
<evidence type="ECO:0000256" key="3">
    <source>
        <dbReference type="ARBA" id="ARBA00023002"/>
    </source>
</evidence>
<reference evidence="6" key="1">
    <citation type="submission" date="2015-09" db="EMBL/GenBank/DDBJ databases">
        <title>Complete sequence of Algoriphagus sp. M8-2.</title>
        <authorList>
            <person name="Shintani M."/>
        </authorList>
    </citation>
    <scope>NUCLEOTIDE SEQUENCE [LARGE SCALE GENOMIC DNA]</scope>
    <source>
        <strain evidence="6">M8-2</strain>
    </source>
</reference>
<dbReference type="PRINTS" id="PR00080">
    <property type="entry name" value="SDRFAMILY"/>
</dbReference>
<dbReference type="AlphaFoldDB" id="A0A142EKP9"/>
<organism evidence="5 6">
    <name type="scientific">Algoriphagus sanaruensis</name>
    <dbReference type="NCBI Taxonomy" id="1727163"/>
    <lineage>
        <taxon>Bacteria</taxon>
        <taxon>Pseudomonadati</taxon>
        <taxon>Bacteroidota</taxon>
        <taxon>Cytophagia</taxon>
        <taxon>Cytophagales</taxon>
        <taxon>Cyclobacteriaceae</taxon>
        <taxon>Algoriphagus</taxon>
    </lineage>
</organism>
<protein>
    <recommendedName>
        <fullName evidence="7">3-ketoacyl-ACP reductase</fullName>
    </recommendedName>
</protein>
<dbReference type="PANTHER" id="PTHR43391:SF14">
    <property type="entry name" value="DEHYDROGENASE_REDUCTASE SDR FAMILY PROTEIN 7-LIKE"/>
    <property type="match status" value="1"/>
</dbReference>
<dbReference type="EMBL" id="CP012836">
    <property type="protein sequence ID" value="AMQ55704.1"/>
    <property type="molecule type" value="Genomic_DNA"/>
</dbReference>
<name>A0A142EKP9_9BACT</name>
<evidence type="ECO:0000313" key="5">
    <source>
        <dbReference type="EMBL" id="AMQ55704.1"/>
    </source>
</evidence>
<gene>
    <name evidence="5" type="ORF">AO498_04750</name>
</gene>
<dbReference type="PRINTS" id="PR00081">
    <property type="entry name" value="GDHRDH"/>
</dbReference>
<comment type="similarity">
    <text evidence="1 4">Belongs to the short-chain dehydrogenases/reductases (SDR) family.</text>
</comment>
<evidence type="ECO:0008006" key="7">
    <source>
        <dbReference type="Google" id="ProtNLM"/>
    </source>
</evidence>
<dbReference type="InterPro" id="IPR020904">
    <property type="entry name" value="Sc_DH/Rdtase_CS"/>
</dbReference>
<evidence type="ECO:0000256" key="1">
    <source>
        <dbReference type="ARBA" id="ARBA00006484"/>
    </source>
</evidence>
<dbReference type="SUPFAM" id="SSF51735">
    <property type="entry name" value="NAD(P)-binding Rossmann-fold domains"/>
    <property type="match status" value="1"/>
</dbReference>
<dbReference type="STRING" id="1727163.AO498_04750"/>
<dbReference type="Pfam" id="PF00106">
    <property type="entry name" value="adh_short"/>
    <property type="match status" value="1"/>
</dbReference>
<reference evidence="5 6" key="2">
    <citation type="journal article" date="2016" name="Genome Announc.">
        <title>Complete Genome Sequence of Algoriphagus sp. Strain M8-2, Isolated from a Brackish Lake.</title>
        <authorList>
            <person name="Muraguchi Y."/>
            <person name="Kushimoto K."/>
            <person name="Ohtsubo Y."/>
            <person name="Suzuki T."/>
            <person name="Dohra H."/>
            <person name="Kimbara K."/>
            <person name="Shintani M."/>
        </authorList>
    </citation>
    <scope>NUCLEOTIDE SEQUENCE [LARGE SCALE GENOMIC DNA]</scope>
    <source>
        <strain evidence="5 6">M8-2</strain>
    </source>
</reference>